<comment type="subcellular location">
    <subcellularLocation>
        <location evidence="1">Membrane</location>
        <topology evidence="1">Multi-pass membrane protein</topology>
    </subcellularLocation>
</comment>
<organism evidence="6 7">
    <name type="scientific">Pleurostoma richardsiae</name>
    <dbReference type="NCBI Taxonomy" id="41990"/>
    <lineage>
        <taxon>Eukaryota</taxon>
        <taxon>Fungi</taxon>
        <taxon>Dikarya</taxon>
        <taxon>Ascomycota</taxon>
        <taxon>Pezizomycotina</taxon>
        <taxon>Sordariomycetes</taxon>
        <taxon>Sordariomycetidae</taxon>
        <taxon>Calosphaeriales</taxon>
        <taxon>Pleurostomataceae</taxon>
        <taxon>Pleurostoma</taxon>
    </lineage>
</organism>
<dbReference type="AlphaFoldDB" id="A0AA38S363"/>
<dbReference type="PANTHER" id="PTHR11360:SF177">
    <property type="entry name" value="RIBOFLAVIN TRANSPORTER MCH5"/>
    <property type="match status" value="1"/>
</dbReference>
<evidence type="ECO:0000256" key="4">
    <source>
        <dbReference type="SAM" id="Phobius"/>
    </source>
</evidence>
<feature type="region of interest" description="Disordered" evidence="3">
    <location>
        <begin position="1"/>
        <end position="65"/>
    </location>
</feature>
<feature type="domain" description="Major facilitator superfamily (MFS) profile" evidence="5">
    <location>
        <begin position="74"/>
        <end position="458"/>
    </location>
</feature>
<feature type="compositionally biased region" description="Polar residues" evidence="3">
    <location>
        <begin position="1"/>
        <end position="20"/>
    </location>
</feature>
<feature type="transmembrane region" description="Helical" evidence="4">
    <location>
        <begin position="145"/>
        <end position="168"/>
    </location>
</feature>
<evidence type="ECO:0000259" key="5">
    <source>
        <dbReference type="PROSITE" id="PS50850"/>
    </source>
</evidence>
<dbReference type="InterPro" id="IPR050327">
    <property type="entry name" value="Proton-linked_MCT"/>
</dbReference>
<dbReference type="Pfam" id="PF07690">
    <property type="entry name" value="MFS_1"/>
    <property type="match status" value="1"/>
</dbReference>
<evidence type="ECO:0000256" key="2">
    <source>
        <dbReference type="ARBA" id="ARBA00006727"/>
    </source>
</evidence>
<feature type="transmembrane region" description="Helical" evidence="4">
    <location>
        <begin position="174"/>
        <end position="196"/>
    </location>
</feature>
<feature type="transmembrane region" description="Helical" evidence="4">
    <location>
        <begin position="234"/>
        <end position="254"/>
    </location>
</feature>
<keyword evidence="4" id="KW-0472">Membrane</keyword>
<dbReference type="InterPro" id="IPR036259">
    <property type="entry name" value="MFS_trans_sf"/>
</dbReference>
<feature type="transmembrane region" description="Helical" evidence="4">
    <location>
        <begin position="278"/>
        <end position="299"/>
    </location>
</feature>
<protein>
    <submittedName>
        <fullName evidence="6">Riboflavin transporter mch5</fullName>
    </submittedName>
</protein>
<feature type="transmembrane region" description="Helical" evidence="4">
    <location>
        <begin position="342"/>
        <end position="362"/>
    </location>
</feature>
<dbReference type="GO" id="GO:0016020">
    <property type="term" value="C:membrane"/>
    <property type="evidence" value="ECO:0007669"/>
    <property type="project" value="UniProtKB-SubCell"/>
</dbReference>
<dbReference type="PROSITE" id="PS50850">
    <property type="entry name" value="MFS"/>
    <property type="match status" value="1"/>
</dbReference>
<feature type="transmembrane region" description="Helical" evidence="4">
    <location>
        <begin position="368"/>
        <end position="391"/>
    </location>
</feature>
<comment type="caution">
    <text evidence="6">The sequence shown here is derived from an EMBL/GenBank/DDBJ whole genome shotgun (WGS) entry which is preliminary data.</text>
</comment>
<sequence>MAESKSYQGQSDSSTNQLCRSSDPEKAVGAPTNTDNELWPAENDPGLSSEQEAGSVCDDDDDDPDETYPEGGLTAWLVVLGSWMILFSALGVMNTLAVFQTYVTTHQLSEYSAGTVGWIFSIYTFLSFFLGIYVGPLFDKYGPRWLVFFGTICLVAGLMLLSICTEYWHFILDFGLLCGMASSFLFTPSIAAVGHFFSKRRGLATGLASTGGSVGGIVFPLMLQRLFDQVGWGWSIRIFAFLCLVLCGTGNILIRSRLPPAKNASAHPDFRIFRNRPFLFCTIAVFVLELALFIPLTYISSYARREGFSEAFSYQILPLLNAGSAVGRALPGYWCDRIGPFNANMITSVLCAITCLAIWLPAGSTTPGLIIFALSFGFASGGNICLTPVCVGRLCRTQEYGRYYATCYTIVAVACLIGIPIGGNILSATNGNYWSLILFTGVTYAVSVCFFFAAKVSRVGWRMKAKY</sequence>
<dbReference type="SUPFAM" id="SSF103473">
    <property type="entry name" value="MFS general substrate transporter"/>
    <property type="match status" value="1"/>
</dbReference>
<dbReference type="GO" id="GO:0022857">
    <property type="term" value="F:transmembrane transporter activity"/>
    <property type="evidence" value="ECO:0007669"/>
    <property type="project" value="InterPro"/>
</dbReference>
<keyword evidence="7" id="KW-1185">Reference proteome</keyword>
<proteinExistence type="inferred from homology"/>
<feature type="transmembrane region" description="Helical" evidence="4">
    <location>
        <begin position="111"/>
        <end position="133"/>
    </location>
</feature>
<comment type="similarity">
    <text evidence="2">Belongs to the major facilitator superfamily. Monocarboxylate porter (TC 2.A.1.13) family.</text>
</comment>
<keyword evidence="4" id="KW-1133">Transmembrane helix</keyword>
<dbReference type="Proteomes" id="UP001174694">
    <property type="component" value="Unassembled WGS sequence"/>
</dbReference>
<evidence type="ECO:0000313" key="6">
    <source>
        <dbReference type="EMBL" id="KAJ9155264.1"/>
    </source>
</evidence>
<evidence type="ECO:0000256" key="3">
    <source>
        <dbReference type="SAM" id="MobiDB-lite"/>
    </source>
</evidence>
<dbReference type="EMBL" id="JANBVO010000003">
    <property type="protein sequence ID" value="KAJ9155264.1"/>
    <property type="molecule type" value="Genomic_DNA"/>
</dbReference>
<feature type="transmembrane region" description="Helical" evidence="4">
    <location>
        <begin position="311"/>
        <end position="330"/>
    </location>
</feature>
<feature type="transmembrane region" description="Helical" evidence="4">
    <location>
        <begin position="433"/>
        <end position="454"/>
    </location>
</feature>
<dbReference type="Gene3D" id="1.20.1250.20">
    <property type="entry name" value="MFS general substrate transporter like domains"/>
    <property type="match status" value="1"/>
</dbReference>
<feature type="transmembrane region" description="Helical" evidence="4">
    <location>
        <begin position="75"/>
        <end position="99"/>
    </location>
</feature>
<dbReference type="PANTHER" id="PTHR11360">
    <property type="entry name" value="MONOCARBOXYLATE TRANSPORTER"/>
    <property type="match status" value="1"/>
</dbReference>
<keyword evidence="4" id="KW-0812">Transmembrane</keyword>
<gene>
    <name evidence="6" type="ORF">NKR23_g1749</name>
</gene>
<evidence type="ECO:0000256" key="1">
    <source>
        <dbReference type="ARBA" id="ARBA00004141"/>
    </source>
</evidence>
<reference evidence="6" key="1">
    <citation type="submission" date="2022-07" db="EMBL/GenBank/DDBJ databases">
        <title>Fungi with potential for degradation of polypropylene.</title>
        <authorList>
            <person name="Gostincar C."/>
        </authorList>
    </citation>
    <scope>NUCLEOTIDE SEQUENCE</scope>
    <source>
        <strain evidence="6">EXF-13308</strain>
    </source>
</reference>
<name>A0AA38S363_9PEZI</name>
<dbReference type="InterPro" id="IPR011701">
    <property type="entry name" value="MFS"/>
</dbReference>
<feature type="transmembrane region" description="Helical" evidence="4">
    <location>
        <begin position="403"/>
        <end position="421"/>
    </location>
</feature>
<feature type="transmembrane region" description="Helical" evidence="4">
    <location>
        <begin position="203"/>
        <end position="222"/>
    </location>
</feature>
<evidence type="ECO:0000313" key="7">
    <source>
        <dbReference type="Proteomes" id="UP001174694"/>
    </source>
</evidence>
<accession>A0AA38S363</accession>
<dbReference type="InterPro" id="IPR020846">
    <property type="entry name" value="MFS_dom"/>
</dbReference>
<dbReference type="CDD" id="cd17352">
    <property type="entry name" value="MFS_MCT_SLC16"/>
    <property type="match status" value="1"/>
</dbReference>